<dbReference type="AlphaFoldDB" id="A0A9W6BYA7"/>
<proteinExistence type="predicted"/>
<evidence type="ECO:0000313" key="2">
    <source>
        <dbReference type="Proteomes" id="UP001165080"/>
    </source>
</evidence>
<comment type="caution">
    <text evidence="1">The sequence shown here is derived from an EMBL/GenBank/DDBJ whole genome shotgun (WGS) entry which is preliminary data.</text>
</comment>
<accession>A0A9W6BYA7</accession>
<gene>
    <name evidence="1" type="primary">PLESTB002645</name>
    <name evidence="1" type="ORF">PLESTB_001671400</name>
</gene>
<keyword evidence="2" id="KW-1185">Reference proteome</keyword>
<evidence type="ECO:0000313" key="1">
    <source>
        <dbReference type="EMBL" id="GLC60791.1"/>
    </source>
</evidence>
<name>A0A9W6BYA7_9CHLO</name>
<sequence>MPPPQRTASVNANASAFRREAGGAGCCCGGGVDVGNGSGWWRWWRWVGSRRRRVRLPAFHFVKCRTSVCLRVTSRHVHIPTHTSHRANVTNHTSHLSYIMPSTSHSMSSSYSMEFDWLSFLAYQGI</sequence>
<dbReference type="Proteomes" id="UP001165080">
    <property type="component" value="Unassembled WGS sequence"/>
</dbReference>
<organism evidence="1 2">
    <name type="scientific">Pleodorina starrii</name>
    <dbReference type="NCBI Taxonomy" id="330485"/>
    <lineage>
        <taxon>Eukaryota</taxon>
        <taxon>Viridiplantae</taxon>
        <taxon>Chlorophyta</taxon>
        <taxon>core chlorophytes</taxon>
        <taxon>Chlorophyceae</taxon>
        <taxon>CS clade</taxon>
        <taxon>Chlamydomonadales</taxon>
        <taxon>Volvocaceae</taxon>
        <taxon>Pleodorina</taxon>
    </lineage>
</organism>
<dbReference type="EMBL" id="BRXU01000038">
    <property type="protein sequence ID" value="GLC60791.1"/>
    <property type="molecule type" value="Genomic_DNA"/>
</dbReference>
<protein>
    <submittedName>
        <fullName evidence="1">Uncharacterized protein</fullName>
    </submittedName>
</protein>
<reference evidence="1 2" key="1">
    <citation type="journal article" date="2023" name="Commun. Biol.">
        <title>Reorganization of the ancestral sex-determining regions during the evolution of trioecy in Pleodorina starrii.</title>
        <authorList>
            <person name="Takahashi K."/>
            <person name="Suzuki S."/>
            <person name="Kawai-Toyooka H."/>
            <person name="Yamamoto K."/>
            <person name="Hamaji T."/>
            <person name="Ootsuki R."/>
            <person name="Yamaguchi H."/>
            <person name="Kawachi M."/>
            <person name="Higashiyama T."/>
            <person name="Nozaki H."/>
        </authorList>
    </citation>
    <scope>NUCLEOTIDE SEQUENCE [LARGE SCALE GENOMIC DNA]</scope>
    <source>
        <strain evidence="1 2">NIES-4479</strain>
    </source>
</reference>